<dbReference type="AlphaFoldDB" id="A0A0E9S043"/>
<organism evidence="1">
    <name type="scientific">Anguilla anguilla</name>
    <name type="common">European freshwater eel</name>
    <name type="synonym">Muraena anguilla</name>
    <dbReference type="NCBI Taxonomy" id="7936"/>
    <lineage>
        <taxon>Eukaryota</taxon>
        <taxon>Metazoa</taxon>
        <taxon>Chordata</taxon>
        <taxon>Craniata</taxon>
        <taxon>Vertebrata</taxon>
        <taxon>Euteleostomi</taxon>
        <taxon>Actinopterygii</taxon>
        <taxon>Neopterygii</taxon>
        <taxon>Teleostei</taxon>
        <taxon>Anguilliformes</taxon>
        <taxon>Anguillidae</taxon>
        <taxon>Anguilla</taxon>
    </lineage>
</organism>
<dbReference type="EMBL" id="GBXM01073778">
    <property type="protein sequence ID" value="JAH34799.1"/>
    <property type="molecule type" value="Transcribed_RNA"/>
</dbReference>
<accession>A0A0E9S043</accession>
<reference evidence="1" key="1">
    <citation type="submission" date="2014-11" db="EMBL/GenBank/DDBJ databases">
        <authorList>
            <person name="Amaro Gonzalez C."/>
        </authorList>
    </citation>
    <scope>NUCLEOTIDE SEQUENCE</scope>
</reference>
<protein>
    <submittedName>
        <fullName evidence="1">Uncharacterized protein</fullName>
    </submittedName>
</protein>
<reference evidence="1" key="2">
    <citation type="journal article" date="2015" name="Fish Shellfish Immunol.">
        <title>Early steps in the European eel (Anguilla anguilla)-Vibrio vulnificus interaction in the gills: Role of the RtxA13 toxin.</title>
        <authorList>
            <person name="Callol A."/>
            <person name="Pajuelo D."/>
            <person name="Ebbesson L."/>
            <person name="Teles M."/>
            <person name="MacKenzie S."/>
            <person name="Amaro C."/>
        </authorList>
    </citation>
    <scope>NUCLEOTIDE SEQUENCE</scope>
</reference>
<name>A0A0E9S043_ANGAN</name>
<sequence>MSLALSAVSTENIYEVIQESYDYMQERSEP</sequence>
<proteinExistence type="predicted"/>
<evidence type="ECO:0000313" key="1">
    <source>
        <dbReference type="EMBL" id="JAH34799.1"/>
    </source>
</evidence>